<dbReference type="PROSITE" id="PS51257">
    <property type="entry name" value="PROKAR_LIPOPROTEIN"/>
    <property type="match status" value="1"/>
</dbReference>
<accession>A0ABQ1TLM4</accession>
<evidence type="ECO:0000313" key="2">
    <source>
        <dbReference type="Proteomes" id="UP000655016"/>
    </source>
</evidence>
<gene>
    <name evidence="1" type="ORF">GCM10011518_04960</name>
</gene>
<name>A0ABQ1TLM4_9FLAO</name>
<dbReference type="Proteomes" id="UP000655016">
    <property type="component" value="Unassembled WGS sequence"/>
</dbReference>
<reference evidence="2" key="1">
    <citation type="journal article" date="2019" name="Int. J. Syst. Evol. Microbiol.">
        <title>The Global Catalogue of Microorganisms (GCM) 10K type strain sequencing project: providing services to taxonomists for standard genome sequencing and annotation.</title>
        <authorList>
            <consortium name="The Broad Institute Genomics Platform"/>
            <consortium name="The Broad Institute Genome Sequencing Center for Infectious Disease"/>
            <person name="Wu L."/>
            <person name="Ma J."/>
        </authorList>
    </citation>
    <scope>NUCLEOTIDE SEQUENCE [LARGE SCALE GENOMIC DNA]</scope>
    <source>
        <strain evidence="2">CGMCC 1.16060</strain>
    </source>
</reference>
<evidence type="ECO:0008006" key="3">
    <source>
        <dbReference type="Google" id="ProtNLM"/>
    </source>
</evidence>
<dbReference type="EMBL" id="BMKP01000001">
    <property type="protein sequence ID" value="GGE98574.1"/>
    <property type="molecule type" value="Genomic_DNA"/>
</dbReference>
<proteinExistence type="predicted"/>
<comment type="caution">
    <text evidence="1">The sequence shown here is derived from an EMBL/GenBank/DDBJ whole genome shotgun (WGS) entry which is preliminary data.</text>
</comment>
<protein>
    <recommendedName>
        <fullName evidence="3">Beta-lactamase-inhibitor-like, PepSY-like</fullName>
    </recommendedName>
</protein>
<organism evidence="1 2">
    <name type="scientific">Flavobacterium limi</name>
    <dbReference type="NCBI Taxonomy" id="2045105"/>
    <lineage>
        <taxon>Bacteria</taxon>
        <taxon>Pseudomonadati</taxon>
        <taxon>Bacteroidota</taxon>
        <taxon>Flavobacteriia</taxon>
        <taxon>Flavobacteriales</taxon>
        <taxon>Flavobacteriaceae</taxon>
        <taxon>Flavobacterium</taxon>
    </lineage>
</organism>
<dbReference type="RefSeq" id="WP_163392292.1">
    <property type="nucleotide sequence ID" value="NZ_BMKP01000001.1"/>
</dbReference>
<keyword evidence="2" id="KW-1185">Reference proteome</keyword>
<sequence>MNGLINRVFFCVFLWFFYGCNNSSQENIVDFERTISEQDNVFTIPKEIKNAILRQFPSVEIIKKEEYSKLFWDFYDSSIIPNECFTDVNNDQLLDYAILVREGNKLKLVIILSDNKDYSYWISPFSIEKITAEGVNFCVSIKPAGRTDVVKKVPESLVIKKNGFLVRNLEQDHFVFYEENGKIKNFKML</sequence>
<evidence type="ECO:0000313" key="1">
    <source>
        <dbReference type="EMBL" id="GGE98574.1"/>
    </source>
</evidence>